<proteinExistence type="inferred from homology"/>
<keyword evidence="11" id="KW-1185">Reference proteome</keyword>
<dbReference type="EMBL" id="FOLE01000007">
    <property type="protein sequence ID" value="SFC58680.1"/>
    <property type="molecule type" value="Genomic_DNA"/>
</dbReference>
<keyword evidence="7 8" id="KW-0862">Zinc</keyword>
<dbReference type="SUPFAM" id="SSF56281">
    <property type="entry name" value="Metallo-hydrolase/oxidoreductase"/>
    <property type="match status" value="1"/>
</dbReference>
<comment type="cofactor">
    <cofactor evidence="8">
        <name>Zn(2+)</name>
        <dbReference type="ChEBI" id="CHEBI:29105"/>
    </cofactor>
    <text evidence="8">Binds 2 Zn(2+) ions.</text>
</comment>
<evidence type="ECO:0000256" key="2">
    <source>
        <dbReference type="ARBA" id="ARBA00022694"/>
    </source>
</evidence>
<dbReference type="Pfam" id="PF12706">
    <property type="entry name" value="Lactamase_B_2"/>
    <property type="match status" value="1"/>
</dbReference>
<comment type="similarity">
    <text evidence="8">Belongs to the RNase Z family.</text>
</comment>
<feature type="binding site" evidence="8">
    <location>
        <position position="66"/>
    </location>
    <ligand>
        <name>Zn(2+)</name>
        <dbReference type="ChEBI" id="CHEBI:29105"/>
        <label>2</label>
        <note>catalytic</note>
    </ligand>
</feature>
<evidence type="ECO:0000259" key="9">
    <source>
        <dbReference type="Pfam" id="PF12706"/>
    </source>
</evidence>
<dbReference type="PANTHER" id="PTHR46018">
    <property type="entry name" value="ZINC PHOSPHODIESTERASE ELAC PROTEIN 1"/>
    <property type="match status" value="1"/>
</dbReference>
<feature type="binding site" evidence="8">
    <location>
        <position position="212"/>
    </location>
    <ligand>
        <name>Zn(2+)</name>
        <dbReference type="ChEBI" id="CHEBI:29105"/>
        <label>2</label>
        <note>catalytic</note>
    </ligand>
</feature>
<keyword evidence="4 8" id="KW-0479">Metal-binding</keyword>
<feature type="binding site" evidence="8">
    <location>
        <position position="67"/>
    </location>
    <ligand>
        <name>Zn(2+)</name>
        <dbReference type="ChEBI" id="CHEBI:29105"/>
        <label>2</label>
        <note>catalytic</note>
    </ligand>
</feature>
<comment type="catalytic activity">
    <reaction evidence="8">
        <text>Endonucleolytic cleavage of RNA, removing extra 3' nucleotides from tRNA precursor, generating 3' termini of tRNAs. A 3'-hydroxy group is left at the tRNA terminus and a 5'-phosphoryl group is left at the trailer molecule.</text>
        <dbReference type="EC" id="3.1.26.11"/>
    </reaction>
</comment>
<dbReference type="NCBIfam" id="NF000801">
    <property type="entry name" value="PRK00055.1-3"/>
    <property type="match status" value="1"/>
</dbReference>
<dbReference type="Pfam" id="PF23023">
    <property type="entry name" value="Anti-Pycsar_Apyc1"/>
    <property type="match status" value="1"/>
</dbReference>
<dbReference type="InterPro" id="IPR013471">
    <property type="entry name" value="RNase_Z/BN"/>
</dbReference>
<keyword evidence="3 8" id="KW-0540">Nuclease</keyword>
<feature type="active site" description="Proton acceptor" evidence="8">
    <location>
        <position position="66"/>
    </location>
</feature>
<dbReference type="OrthoDB" id="9800940at2"/>
<dbReference type="EC" id="3.1.26.11" evidence="8"/>
<feature type="binding site" evidence="8">
    <location>
        <position position="142"/>
    </location>
    <ligand>
        <name>Zn(2+)</name>
        <dbReference type="ChEBI" id="CHEBI:29105"/>
        <label>1</label>
        <note>catalytic</note>
    </ligand>
</feature>
<reference evidence="10 11" key="1">
    <citation type="submission" date="2016-10" db="EMBL/GenBank/DDBJ databases">
        <authorList>
            <person name="de Groot N.N."/>
        </authorList>
    </citation>
    <scope>NUCLEOTIDE SEQUENCE [LARGE SCALE GENOMIC DNA]</scope>
    <source>
        <strain evidence="10 11">DSM 6793</strain>
    </source>
</reference>
<dbReference type="Proteomes" id="UP000199514">
    <property type="component" value="Unassembled WGS sequence"/>
</dbReference>
<evidence type="ECO:0000256" key="1">
    <source>
        <dbReference type="ARBA" id="ARBA00011738"/>
    </source>
</evidence>
<dbReference type="STRING" id="927664.SAMN05421780_1072"/>
<feature type="binding site" evidence="8">
    <location>
        <position position="62"/>
    </location>
    <ligand>
        <name>Zn(2+)</name>
        <dbReference type="ChEBI" id="CHEBI:29105"/>
        <label>1</label>
        <note>catalytic</note>
    </ligand>
</feature>
<dbReference type="CDD" id="cd07717">
    <property type="entry name" value="RNaseZ_ZiPD-like_MBL-fold"/>
    <property type="match status" value="1"/>
</dbReference>
<protein>
    <recommendedName>
        <fullName evidence="8">Ribonuclease Z</fullName>
        <shortName evidence="8">RNase Z</shortName>
        <ecNumber evidence="8">3.1.26.11</ecNumber>
    </recommendedName>
    <alternativeName>
        <fullName evidence="8">tRNA 3 endonuclease</fullName>
    </alternativeName>
    <alternativeName>
        <fullName evidence="8">tRNase Z</fullName>
    </alternativeName>
</protein>
<comment type="function">
    <text evidence="8">Zinc phosphodiesterase, which displays some tRNA 3'-processing endonuclease activity. Probably involved in tRNA maturation, by removing a 3'-trailer from precursor tRNA.</text>
</comment>
<dbReference type="InterPro" id="IPR036866">
    <property type="entry name" value="RibonucZ/Hydroxyglut_hydro"/>
</dbReference>
<evidence type="ECO:0000256" key="5">
    <source>
        <dbReference type="ARBA" id="ARBA00022759"/>
    </source>
</evidence>
<gene>
    <name evidence="8" type="primary">rnz</name>
    <name evidence="10" type="ORF">SAMN05421780_1072</name>
</gene>
<dbReference type="NCBIfam" id="TIGR02651">
    <property type="entry name" value="RNase_Z"/>
    <property type="match status" value="1"/>
</dbReference>
<dbReference type="InterPro" id="IPR001279">
    <property type="entry name" value="Metallo-B-lactamas"/>
</dbReference>
<feature type="domain" description="Metallo-beta-lactamase" evidence="9">
    <location>
        <begin position="202"/>
        <end position="271"/>
    </location>
</feature>
<feature type="binding site" evidence="8">
    <location>
        <position position="212"/>
    </location>
    <ligand>
        <name>Zn(2+)</name>
        <dbReference type="ChEBI" id="CHEBI:29105"/>
        <label>1</label>
        <note>catalytic</note>
    </ligand>
</feature>
<evidence type="ECO:0000313" key="11">
    <source>
        <dbReference type="Proteomes" id="UP000199514"/>
    </source>
</evidence>
<dbReference type="PANTHER" id="PTHR46018:SF2">
    <property type="entry name" value="ZINC PHOSPHODIESTERASE ELAC PROTEIN 1"/>
    <property type="match status" value="1"/>
</dbReference>
<keyword evidence="2 8" id="KW-0819">tRNA processing</keyword>
<dbReference type="HAMAP" id="MF_01818">
    <property type="entry name" value="RNase_Z_BN"/>
    <property type="match status" value="1"/>
</dbReference>
<dbReference type="Gene3D" id="3.60.15.10">
    <property type="entry name" value="Ribonuclease Z/Hydroxyacylglutathione hydrolase-like"/>
    <property type="match status" value="1"/>
</dbReference>
<evidence type="ECO:0000256" key="6">
    <source>
        <dbReference type="ARBA" id="ARBA00022801"/>
    </source>
</evidence>
<organism evidence="10 11">
    <name type="scientific">Flexibacter flexilis DSM 6793</name>
    <dbReference type="NCBI Taxonomy" id="927664"/>
    <lineage>
        <taxon>Bacteria</taxon>
        <taxon>Pseudomonadati</taxon>
        <taxon>Bacteroidota</taxon>
        <taxon>Cytophagia</taxon>
        <taxon>Cytophagales</taxon>
        <taxon>Flexibacteraceae</taxon>
        <taxon>Flexibacter</taxon>
    </lineage>
</organism>
<evidence type="ECO:0000256" key="4">
    <source>
        <dbReference type="ARBA" id="ARBA00022723"/>
    </source>
</evidence>
<keyword evidence="5 8" id="KW-0255">Endonuclease</keyword>
<dbReference type="GO" id="GO:0042781">
    <property type="term" value="F:3'-tRNA processing endoribonuclease activity"/>
    <property type="evidence" value="ECO:0007669"/>
    <property type="project" value="UniProtKB-UniRule"/>
</dbReference>
<evidence type="ECO:0000256" key="7">
    <source>
        <dbReference type="ARBA" id="ARBA00022833"/>
    </source>
</evidence>
<evidence type="ECO:0000256" key="3">
    <source>
        <dbReference type="ARBA" id="ARBA00022722"/>
    </source>
</evidence>
<evidence type="ECO:0000313" key="10">
    <source>
        <dbReference type="EMBL" id="SFC58680.1"/>
    </source>
</evidence>
<comment type="subunit">
    <text evidence="1 8">Homodimer.</text>
</comment>
<dbReference type="AlphaFoldDB" id="A0A1I1KML0"/>
<feature type="binding site" evidence="8">
    <location>
        <position position="64"/>
    </location>
    <ligand>
        <name>Zn(2+)</name>
        <dbReference type="ChEBI" id="CHEBI:29105"/>
        <label>1</label>
        <note>catalytic</note>
    </ligand>
</feature>
<sequence length="306" mass="34793">MNFDITILGSNSASFAYGRHHTSQLVNHNQCLYLIDCGEGTQNQLIRYKVKIQRIGHIFISHLHGDHYLGLVGLISTMHLQGRTDELHIFAPAGLDEVITLQLRLSDTRLNYPVTFHEVNTEVAATIYENEVLTVSTIPLNHRVKCAGFLFKEKPKKRRIVMESLHRGYTNFHLNLLKKGEDIKDENGEIVYKNADVTLPPKHSRSYAYCSDTRYDERIIPLVQHADLLYHESTFMTDMEQRAYETFHSTAAQAAQVAKTAQVGKLMLGHYSSRYKELEPLLAEAQEVFSNTILSVEGETLSIACE</sequence>
<dbReference type="RefSeq" id="WP_091512910.1">
    <property type="nucleotide sequence ID" value="NZ_FOLE01000007.1"/>
</dbReference>
<keyword evidence="6 8" id="KW-0378">Hydrolase</keyword>
<accession>A0A1I1KML0</accession>
<name>A0A1I1KML0_9BACT</name>
<dbReference type="GO" id="GO:0008270">
    <property type="term" value="F:zinc ion binding"/>
    <property type="evidence" value="ECO:0007669"/>
    <property type="project" value="UniProtKB-UniRule"/>
</dbReference>
<feature type="binding site" evidence="8">
    <location>
        <position position="270"/>
    </location>
    <ligand>
        <name>Zn(2+)</name>
        <dbReference type="ChEBI" id="CHEBI:29105"/>
        <label>2</label>
        <note>catalytic</note>
    </ligand>
</feature>
<evidence type="ECO:0000256" key="8">
    <source>
        <dbReference type="HAMAP-Rule" id="MF_01818"/>
    </source>
</evidence>